<dbReference type="InterPro" id="IPR003740">
    <property type="entry name" value="YitT"/>
</dbReference>
<dbReference type="PANTHER" id="PTHR33545">
    <property type="entry name" value="UPF0750 MEMBRANE PROTEIN YITT-RELATED"/>
    <property type="match status" value="1"/>
</dbReference>
<evidence type="ECO:0000256" key="1">
    <source>
        <dbReference type="ARBA" id="ARBA00004651"/>
    </source>
</evidence>
<evidence type="ECO:0000256" key="2">
    <source>
        <dbReference type="ARBA" id="ARBA00022475"/>
    </source>
</evidence>
<dbReference type="Pfam" id="PF02588">
    <property type="entry name" value="YitT_membrane"/>
    <property type="match status" value="1"/>
</dbReference>
<keyword evidence="9" id="KW-1185">Reference proteome</keyword>
<feature type="domain" description="DUF2179" evidence="7">
    <location>
        <begin position="227"/>
        <end position="281"/>
    </location>
</feature>
<proteinExistence type="predicted"/>
<dbReference type="Proteomes" id="UP000078287">
    <property type="component" value="Unassembled WGS sequence"/>
</dbReference>
<dbReference type="RefSeq" id="WP_066788097.1">
    <property type="nucleotide sequence ID" value="NZ_LWQS01000059.1"/>
</dbReference>
<dbReference type="CDD" id="cd16380">
    <property type="entry name" value="YitT_C"/>
    <property type="match status" value="1"/>
</dbReference>
<evidence type="ECO:0000313" key="8">
    <source>
        <dbReference type="EMBL" id="OAN45130.1"/>
    </source>
</evidence>
<evidence type="ECO:0000256" key="4">
    <source>
        <dbReference type="ARBA" id="ARBA00022989"/>
    </source>
</evidence>
<dbReference type="STRING" id="1707952.A6A03_15545"/>
<feature type="transmembrane region" description="Helical" evidence="6">
    <location>
        <begin position="118"/>
        <end position="136"/>
    </location>
</feature>
<evidence type="ECO:0000256" key="3">
    <source>
        <dbReference type="ARBA" id="ARBA00022692"/>
    </source>
</evidence>
<accession>A0A178M8P3</accession>
<comment type="caution">
    <text evidence="8">The sequence shown here is derived from an EMBL/GenBank/DDBJ whole genome shotgun (WGS) entry which is preliminary data.</text>
</comment>
<dbReference type="Pfam" id="PF10035">
    <property type="entry name" value="DUF2179"/>
    <property type="match status" value="1"/>
</dbReference>
<keyword evidence="4 6" id="KW-1133">Transmembrane helix</keyword>
<feature type="transmembrane region" description="Helical" evidence="6">
    <location>
        <begin position="88"/>
        <end position="106"/>
    </location>
</feature>
<dbReference type="InterPro" id="IPR015867">
    <property type="entry name" value="N-reg_PII/ATP_PRibTrfase_C"/>
</dbReference>
<evidence type="ECO:0000256" key="5">
    <source>
        <dbReference type="ARBA" id="ARBA00023136"/>
    </source>
</evidence>
<feature type="transmembrane region" description="Helical" evidence="6">
    <location>
        <begin position="55"/>
        <end position="76"/>
    </location>
</feature>
<dbReference type="Gene3D" id="3.30.70.120">
    <property type="match status" value="1"/>
</dbReference>
<feature type="transmembrane region" description="Helical" evidence="6">
    <location>
        <begin position="14"/>
        <end position="35"/>
    </location>
</feature>
<name>A0A178M8P3_9CHLR</name>
<organism evidence="8 9">
    <name type="scientific">Chloroflexus islandicus</name>
    <dbReference type="NCBI Taxonomy" id="1707952"/>
    <lineage>
        <taxon>Bacteria</taxon>
        <taxon>Bacillati</taxon>
        <taxon>Chloroflexota</taxon>
        <taxon>Chloroflexia</taxon>
        <taxon>Chloroflexales</taxon>
        <taxon>Chloroflexineae</taxon>
        <taxon>Chloroflexaceae</taxon>
        <taxon>Chloroflexus</taxon>
    </lineage>
</organism>
<dbReference type="PANTHER" id="PTHR33545:SF5">
    <property type="entry name" value="UPF0750 MEMBRANE PROTEIN YITT"/>
    <property type="match status" value="1"/>
</dbReference>
<keyword evidence="2" id="KW-1003">Cell membrane</keyword>
<reference evidence="8 9" key="1">
    <citation type="submission" date="2016-04" db="EMBL/GenBank/DDBJ databases">
        <title>Chloroflexus islandicus sp. nov., a thermophilic filamentous anoxygenic phototrophic bacterium from geyser Strokkur (Iceland).</title>
        <authorList>
            <person name="Gaisin V.A."/>
            <person name="Kalashnikov A.M."/>
            <person name="Sukhacheva M.V."/>
            <person name="Grouzdev D.S."/>
            <person name="Ivanov T.M."/>
            <person name="Kuznetsov B."/>
            <person name="Gorlenko V.M."/>
        </authorList>
    </citation>
    <scope>NUCLEOTIDE SEQUENCE [LARGE SCALE GENOMIC DNA]</scope>
    <source>
        <strain evidence="9">isl-2</strain>
    </source>
</reference>
<keyword evidence="3 6" id="KW-0812">Transmembrane</keyword>
<evidence type="ECO:0000259" key="7">
    <source>
        <dbReference type="Pfam" id="PF10035"/>
    </source>
</evidence>
<dbReference type="GO" id="GO:0005886">
    <property type="term" value="C:plasma membrane"/>
    <property type="evidence" value="ECO:0007669"/>
    <property type="project" value="UniProtKB-SubCell"/>
</dbReference>
<dbReference type="AlphaFoldDB" id="A0A178M8P3"/>
<evidence type="ECO:0000256" key="6">
    <source>
        <dbReference type="SAM" id="Phobius"/>
    </source>
</evidence>
<dbReference type="InterPro" id="IPR019264">
    <property type="entry name" value="DUF2179"/>
</dbReference>
<evidence type="ECO:0000313" key="9">
    <source>
        <dbReference type="Proteomes" id="UP000078287"/>
    </source>
</evidence>
<keyword evidence="5 6" id="KW-0472">Membrane</keyword>
<dbReference type="InterPro" id="IPR051461">
    <property type="entry name" value="UPF0750_membrane"/>
</dbReference>
<gene>
    <name evidence="8" type="ORF">A6A03_15545</name>
</gene>
<comment type="subcellular location">
    <subcellularLocation>
        <location evidence="1">Cell membrane</location>
        <topology evidence="1">Multi-pass membrane protein</topology>
    </subcellularLocation>
</comment>
<dbReference type="EMBL" id="LWQS01000059">
    <property type="protein sequence ID" value="OAN45130.1"/>
    <property type="molecule type" value="Genomic_DNA"/>
</dbReference>
<sequence length="288" mass="30435">MTASSRWRRIASTMYDYVLLTIGALLSAAAVRFFLVPNQVVSGGITGVAQLLNTFLGTPVGAVVLILNVPLLIAGWRYLGGAVFGVRTFYTVVVMSLAIDGLAPFARPITNDPLLYSLYGGLIDGLGIGLVLRARGTTGGSDILARLIERRFGIQPGRSLLGFDTMVFTAALFSYGPEKILYALLVAFTSSRAIDTVLAAGKGARQALIITSSPEPIRQAVLHRLGRGLTQLEGIGGYTGMTRAVLLCVVARTEIGALKNIISTVDPAAFVIVGEVDEVIGEGFSRST</sequence>
<dbReference type="PIRSF" id="PIRSF006483">
    <property type="entry name" value="Membrane_protein_YitT"/>
    <property type="match status" value="1"/>
</dbReference>
<dbReference type="OrthoDB" id="9779786at2"/>
<protein>
    <recommendedName>
        <fullName evidence="7">DUF2179 domain-containing protein</fullName>
    </recommendedName>
</protein>